<gene>
    <name evidence="2" type="ORF">SAMN03084138_00801</name>
</gene>
<dbReference type="SUPFAM" id="SSF51430">
    <property type="entry name" value="NAD(P)-linked oxidoreductase"/>
    <property type="match status" value="1"/>
</dbReference>
<dbReference type="PRINTS" id="PR00069">
    <property type="entry name" value="ALDKETRDTASE"/>
</dbReference>
<dbReference type="STRING" id="1121869.SAMN03084138_00801"/>
<dbReference type="InterPro" id="IPR020471">
    <property type="entry name" value="AKR"/>
</dbReference>
<reference evidence="2 3" key="1">
    <citation type="submission" date="2016-10" db="EMBL/GenBank/DDBJ databases">
        <authorList>
            <person name="de Groot N.N."/>
        </authorList>
    </citation>
    <scope>NUCLEOTIDE SEQUENCE [LARGE SCALE GENOMIC DNA]</scope>
    <source>
        <strain evidence="2 3">DSM 15893</strain>
    </source>
</reference>
<organism evidence="2 3">
    <name type="scientific">Enterovibrio norvegicus DSM 15893</name>
    <dbReference type="NCBI Taxonomy" id="1121869"/>
    <lineage>
        <taxon>Bacteria</taxon>
        <taxon>Pseudomonadati</taxon>
        <taxon>Pseudomonadota</taxon>
        <taxon>Gammaproteobacteria</taxon>
        <taxon>Vibrionales</taxon>
        <taxon>Vibrionaceae</taxon>
        <taxon>Enterovibrio</taxon>
    </lineage>
</organism>
<dbReference type="InterPro" id="IPR036812">
    <property type="entry name" value="NAD(P)_OxRdtase_dom_sf"/>
</dbReference>
<evidence type="ECO:0000259" key="1">
    <source>
        <dbReference type="Pfam" id="PF00248"/>
    </source>
</evidence>
<dbReference type="GO" id="GO:0016491">
    <property type="term" value="F:oxidoreductase activity"/>
    <property type="evidence" value="ECO:0007669"/>
    <property type="project" value="InterPro"/>
</dbReference>
<dbReference type="OrthoDB" id="9768793at2"/>
<dbReference type="Gene3D" id="3.20.20.100">
    <property type="entry name" value="NADP-dependent oxidoreductase domain"/>
    <property type="match status" value="1"/>
</dbReference>
<dbReference type="Pfam" id="PF00248">
    <property type="entry name" value="Aldo_ket_red"/>
    <property type="match status" value="1"/>
</dbReference>
<accession>A0A1I5KZA4</accession>
<dbReference type="AlphaFoldDB" id="A0A1I5KZA4"/>
<proteinExistence type="predicted"/>
<dbReference type="InterPro" id="IPR050523">
    <property type="entry name" value="AKR_Detox_Biosynth"/>
</dbReference>
<dbReference type="RefSeq" id="WP_017015287.1">
    <property type="nucleotide sequence ID" value="NZ_FOWR01000004.1"/>
</dbReference>
<feature type="domain" description="NADP-dependent oxidoreductase" evidence="1">
    <location>
        <begin position="15"/>
        <end position="287"/>
    </location>
</feature>
<protein>
    <submittedName>
        <fullName evidence="2">Predicted oxidoreductase</fullName>
    </submittedName>
</protein>
<dbReference type="PROSITE" id="PS00062">
    <property type="entry name" value="ALDOKETO_REDUCTASE_2"/>
    <property type="match status" value="1"/>
</dbReference>
<evidence type="ECO:0000313" key="2">
    <source>
        <dbReference type="EMBL" id="SFO89946.1"/>
    </source>
</evidence>
<dbReference type="PANTHER" id="PTHR43364">
    <property type="entry name" value="NADH-SPECIFIC METHYLGLYOXAL REDUCTASE-RELATED"/>
    <property type="match status" value="1"/>
</dbReference>
<dbReference type="InterPro" id="IPR023210">
    <property type="entry name" value="NADP_OxRdtase_dom"/>
</dbReference>
<dbReference type="EMBL" id="FOWR01000004">
    <property type="protein sequence ID" value="SFO89946.1"/>
    <property type="molecule type" value="Genomic_DNA"/>
</dbReference>
<dbReference type="GO" id="GO:0005829">
    <property type="term" value="C:cytosol"/>
    <property type="evidence" value="ECO:0007669"/>
    <property type="project" value="TreeGrafter"/>
</dbReference>
<dbReference type="PANTHER" id="PTHR43364:SF1">
    <property type="entry name" value="OXIDOREDUCTASE YDHF"/>
    <property type="match status" value="1"/>
</dbReference>
<name>A0A1I5KZA4_9GAMM</name>
<dbReference type="CDD" id="cd19092">
    <property type="entry name" value="AKR_BsYcsN_EcYdhF-like"/>
    <property type="match status" value="1"/>
</dbReference>
<dbReference type="Proteomes" id="UP000182692">
    <property type="component" value="Unassembled WGS sequence"/>
</dbReference>
<dbReference type="InterPro" id="IPR018170">
    <property type="entry name" value="Aldo/ket_reductase_CS"/>
</dbReference>
<sequence>MKYTQLNDALPAFSRIVYGAWRLADDVDTSEANVRAKVDACLEQGITTFDHADIYGDYECEAVFGQVLAKTPSLRDQIQLVSKCDIMLLSDKYADRRVKYYDTSPAHIRTSVHNSLKHLNTDHLDLLLIHRPDPFMDHHATGQALDALIDEGLVKGVGVSNFQRWDWDLLQSGMKNPLVTNQVEMSLLARDSFTDGTLAFMQQHGIKPMAWSPLAGGELFGNGEAAQRVKPLLQREAERFGVGIDAVAVAWLLAHPAGILPVVGTNNLARIRTASDALKVNIDRETWFELLTAAAGEEVA</sequence>
<evidence type="ECO:0000313" key="3">
    <source>
        <dbReference type="Proteomes" id="UP000182692"/>
    </source>
</evidence>
<dbReference type="GeneID" id="35872685"/>